<keyword evidence="7" id="KW-0328">Glycosyltransferase</keyword>
<comment type="caution">
    <text evidence="21">The sequence shown here is derived from an EMBL/GenBank/DDBJ whole genome shotgun (WGS) entry which is preliminary data.</text>
</comment>
<comment type="catalytic activity">
    <reaction evidence="1 18">
        <text>Endohydrolysis of (1-&gt;4)-beta-D-xylosidic linkages in xylans.</text>
        <dbReference type="EC" id="3.2.1.8"/>
    </reaction>
</comment>
<comment type="pathway">
    <text evidence="3 18">Glycan degradation; xylan degradation.</text>
</comment>
<evidence type="ECO:0000256" key="19">
    <source>
        <dbReference type="SAM" id="Phobius"/>
    </source>
</evidence>
<evidence type="ECO:0000256" key="17">
    <source>
        <dbReference type="ARBA" id="ARBA00023326"/>
    </source>
</evidence>
<comment type="subcellular location">
    <subcellularLocation>
        <location evidence="2">Membrane</location>
        <topology evidence="2">Single-pass type II membrane protein</topology>
    </subcellularLocation>
</comment>
<keyword evidence="12" id="KW-0735">Signal-anchor</keyword>
<keyword evidence="22" id="KW-1185">Reference proteome</keyword>
<evidence type="ECO:0000313" key="22">
    <source>
        <dbReference type="Proteomes" id="UP001172102"/>
    </source>
</evidence>
<dbReference type="InterPro" id="IPR033123">
    <property type="entry name" value="GH11_dom"/>
</dbReference>
<dbReference type="EC" id="3.2.1.8" evidence="5 18"/>
<dbReference type="PANTHER" id="PTHR46828">
    <property type="entry name" value="ENDO-1,4-BETA-XYLANASE A-RELATED"/>
    <property type="match status" value="1"/>
</dbReference>
<keyword evidence="8" id="KW-0808">Transferase</keyword>
<feature type="transmembrane region" description="Helical" evidence="19">
    <location>
        <begin position="6"/>
        <end position="28"/>
    </location>
</feature>
<dbReference type="InterPro" id="IPR003609">
    <property type="entry name" value="Pan_app"/>
</dbReference>
<dbReference type="PANTHER" id="PTHR46828:SF2">
    <property type="entry name" value="ENDO-1,4-BETA-XYLANASE A-RELATED"/>
    <property type="match status" value="1"/>
</dbReference>
<dbReference type="SUPFAM" id="SSF49899">
    <property type="entry name" value="Concanavalin A-like lectins/glucanases"/>
    <property type="match status" value="1"/>
</dbReference>
<feature type="transmembrane region" description="Helical" evidence="19">
    <location>
        <begin position="241"/>
        <end position="258"/>
    </location>
</feature>
<evidence type="ECO:0000256" key="8">
    <source>
        <dbReference type="ARBA" id="ARBA00022679"/>
    </source>
</evidence>
<dbReference type="InterPro" id="IPR013319">
    <property type="entry name" value="GH11/12"/>
</dbReference>
<evidence type="ECO:0000313" key="21">
    <source>
        <dbReference type="EMBL" id="KAK0720091.1"/>
    </source>
</evidence>
<dbReference type="Proteomes" id="UP001172102">
    <property type="component" value="Unassembled WGS sequence"/>
</dbReference>
<evidence type="ECO:0000256" key="12">
    <source>
        <dbReference type="ARBA" id="ARBA00022968"/>
    </source>
</evidence>
<dbReference type="InterPro" id="IPR018208">
    <property type="entry name" value="GH11_AS_1"/>
</dbReference>
<dbReference type="GO" id="GO:0016020">
    <property type="term" value="C:membrane"/>
    <property type="evidence" value="ECO:0007669"/>
    <property type="project" value="UniProtKB-SubCell"/>
</dbReference>
<dbReference type="PROSITE" id="PS00776">
    <property type="entry name" value="GH11_1"/>
    <property type="match status" value="1"/>
</dbReference>
<dbReference type="InterPro" id="IPR013320">
    <property type="entry name" value="ConA-like_dom_sf"/>
</dbReference>
<dbReference type="AlphaFoldDB" id="A0AA40AQE0"/>
<keyword evidence="16 18" id="KW-0326">Glycosidase</keyword>
<sequence>MVSSTSILIAAAAAAAGVFSAPAATYFWSSWTDGKAKITQNNGADGKFSVKWSGDKGNFVIGKGWNTGSNREVVYSGTFEPVGNGYLAIYGWTTNPLVEYYIIESYGDHKPSDNPEAIMKGNVTTDGGTYELMTKTRVNKPSIQGTATFKQYWAIRTVKRVGGTVTTGNHFKAWEDAGLKMGRHNYMIVAVEGQDSSGLQILVARTRACASFRMPSRPPIPWRRARFLPRQRLRSRSTRRVILLTSGILLVMWLLLPYDNTVRLAVRFNLKALQAALTGSSRSLDQWTFAPPAFPVDLGEDTLVVVKTGYGTRDRLPAWFDALSPRNEFRDFLVIADYASRDGEHQVYRGKELPVRDMVNRTLSHPTLSTRMSHPRVIKYERLAEAIGSGEEELALQVSKTSGWELDALKFISGLEHAYEKFPKKKWFLLVDDDTYLVQTSLKPFLGHLNPWTPHYLGNAVGDYRARFAHGGSAIILSQAAMRLLLVKSQEVVSRAHSDSLSEIWGDRLLAKAMIRTGTYLDERYSHLFSGEPPRLSKIRADRFCSPILSFHQLATPAKMLGVGQQFGYVNRPVLWIDLWDLYQAPSPWRYGLDSSHEDWDYVGGSEEGATTVQNVATAEGCIKKCEKWRDCLAWTWDADTQDCNISPWMIVGGEVVGKVSGLSGRRASRLESRCLKY</sequence>
<dbReference type="Pfam" id="PF00457">
    <property type="entry name" value="Glyco_hydro_11"/>
    <property type="match status" value="1"/>
</dbReference>
<evidence type="ECO:0000256" key="1">
    <source>
        <dbReference type="ARBA" id="ARBA00000681"/>
    </source>
</evidence>
<feature type="domain" description="GH11" evidence="20">
    <location>
        <begin position="14"/>
        <end position="205"/>
    </location>
</feature>
<dbReference type="InterPro" id="IPR001137">
    <property type="entry name" value="Glyco_hydro_11"/>
</dbReference>
<evidence type="ECO:0000256" key="16">
    <source>
        <dbReference type="ARBA" id="ARBA00023295"/>
    </source>
</evidence>
<keyword evidence="14 19" id="KW-0472">Membrane</keyword>
<evidence type="ECO:0000259" key="20">
    <source>
        <dbReference type="PROSITE" id="PS51761"/>
    </source>
</evidence>
<evidence type="ECO:0000256" key="9">
    <source>
        <dbReference type="ARBA" id="ARBA00022692"/>
    </source>
</evidence>
<keyword evidence="10" id="KW-0732">Signal</keyword>
<dbReference type="Gene3D" id="2.60.120.180">
    <property type="match status" value="1"/>
</dbReference>
<keyword evidence="6 18" id="KW-0858">Xylan degradation</keyword>
<keyword evidence="13 19" id="KW-1133">Transmembrane helix</keyword>
<keyword evidence="9 19" id="KW-0812">Transmembrane</keyword>
<dbReference type="PRINTS" id="PR00911">
    <property type="entry name" value="GLHYDRLASE11"/>
</dbReference>
<evidence type="ECO:0000256" key="6">
    <source>
        <dbReference type="ARBA" id="ARBA00022651"/>
    </source>
</evidence>
<feature type="active site" description="Nucleophile" evidence="18">
    <location>
        <position position="99"/>
    </location>
</feature>
<comment type="similarity">
    <text evidence="4 18">Belongs to the glycosyl hydrolase 11 (cellulase G) family.</text>
</comment>
<name>A0AA40AQE0_9PEZI</name>
<evidence type="ECO:0000256" key="13">
    <source>
        <dbReference type="ARBA" id="ARBA00022989"/>
    </source>
</evidence>
<keyword evidence="11 18" id="KW-0378">Hydrolase</keyword>
<evidence type="ECO:0000256" key="3">
    <source>
        <dbReference type="ARBA" id="ARBA00004851"/>
    </source>
</evidence>
<dbReference type="Pfam" id="PF02434">
    <property type="entry name" value="Fringe"/>
    <property type="match status" value="1"/>
</dbReference>
<evidence type="ECO:0000256" key="15">
    <source>
        <dbReference type="ARBA" id="ARBA00023277"/>
    </source>
</evidence>
<reference evidence="21" key="1">
    <citation type="submission" date="2023-06" db="EMBL/GenBank/DDBJ databases">
        <title>Genome-scale phylogeny and comparative genomics of the fungal order Sordariales.</title>
        <authorList>
            <consortium name="Lawrence Berkeley National Laboratory"/>
            <person name="Hensen N."/>
            <person name="Bonometti L."/>
            <person name="Westerberg I."/>
            <person name="Brannstrom I.O."/>
            <person name="Guillou S."/>
            <person name="Cros-Aarteil S."/>
            <person name="Calhoun S."/>
            <person name="Haridas S."/>
            <person name="Kuo A."/>
            <person name="Mondo S."/>
            <person name="Pangilinan J."/>
            <person name="Riley R."/>
            <person name="Labutti K."/>
            <person name="Andreopoulos B."/>
            <person name="Lipzen A."/>
            <person name="Chen C."/>
            <person name="Yanf M."/>
            <person name="Daum C."/>
            <person name="Ng V."/>
            <person name="Clum A."/>
            <person name="Steindorff A."/>
            <person name="Ohm R."/>
            <person name="Martin F."/>
            <person name="Silar P."/>
            <person name="Natvig D."/>
            <person name="Lalanne C."/>
            <person name="Gautier V."/>
            <person name="Ament-Velasquez S.L."/>
            <person name="Kruys A."/>
            <person name="Hutchinson M.I."/>
            <person name="Powell A.J."/>
            <person name="Barry K."/>
            <person name="Miller A.N."/>
            <person name="Grigoriev I.V."/>
            <person name="Debuchy R."/>
            <person name="Gladieux P."/>
            <person name="Thoren M.H."/>
            <person name="Johannesson H."/>
        </authorList>
    </citation>
    <scope>NUCLEOTIDE SEQUENCE</scope>
    <source>
        <strain evidence="21">SMH4607-1</strain>
    </source>
</reference>
<gene>
    <name evidence="21" type="ORF">B0H67DRAFT_682076</name>
</gene>
<dbReference type="Gene3D" id="3.90.550.50">
    <property type="match status" value="1"/>
</dbReference>
<evidence type="ECO:0000256" key="4">
    <source>
        <dbReference type="ARBA" id="ARBA00007792"/>
    </source>
</evidence>
<dbReference type="Gene3D" id="3.50.4.10">
    <property type="entry name" value="Hepatocyte Growth Factor"/>
    <property type="match status" value="1"/>
</dbReference>
<feature type="active site" description="Proton donor" evidence="18">
    <location>
        <position position="192"/>
    </location>
</feature>
<evidence type="ECO:0000256" key="2">
    <source>
        <dbReference type="ARBA" id="ARBA00004606"/>
    </source>
</evidence>
<keyword evidence="17 18" id="KW-0624">Polysaccharide degradation</keyword>
<dbReference type="InterPro" id="IPR003378">
    <property type="entry name" value="Fringe-like_glycosylTrfase"/>
</dbReference>
<evidence type="ECO:0000256" key="7">
    <source>
        <dbReference type="ARBA" id="ARBA00022676"/>
    </source>
</evidence>
<dbReference type="EMBL" id="JAUKUA010000003">
    <property type="protein sequence ID" value="KAK0720091.1"/>
    <property type="molecule type" value="Genomic_DNA"/>
</dbReference>
<protein>
    <recommendedName>
        <fullName evidence="5 18">endo-1,4-beta-xylanase</fullName>
        <ecNumber evidence="5 18">3.2.1.8</ecNumber>
    </recommendedName>
</protein>
<dbReference type="GO" id="GO:0031176">
    <property type="term" value="F:endo-1,4-beta-xylanase activity"/>
    <property type="evidence" value="ECO:0007669"/>
    <property type="project" value="UniProtKB-UniRule"/>
</dbReference>
<keyword evidence="15 18" id="KW-0119">Carbohydrate metabolism</keyword>
<evidence type="ECO:0000256" key="10">
    <source>
        <dbReference type="ARBA" id="ARBA00022729"/>
    </source>
</evidence>
<evidence type="ECO:0000256" key="11">
    <source>
        <dbReference type="ARBA" id="ARBA00022801"/>
    </source>
</evidence>
<organism evidence="21 22">
    <name type="scientific">Lasiosphaeris hirsuta</name>
    <dbReference type="NCBI Taxonomy" id="260670"/>
    <lineage>
        <taxon>Eukaryota</taxon>
        <taxon>Fungi</taxon>
        <taxon>Dikarya</taxon>
        <taxon>Ascomycota</taxon>
        <taxon>Pezizomycotina</taxon>
        <taxon>Sordariomycetes</taxon>
        <taxon>Sordariomycetidae</taxon>
        <taxon>Sordariales</taxon>
        <taxon>Lasiosphaeriaceae</taxon>
        <taxon>Lasiosphaeris</taxon>
    </lineage>
</organism>
<evidence type="ECO:0000256" key="5">
    <source>
        <dbReference type="ARBA" id="ARBA00012590"/>
    </source>
</evidence>
<dbReference type="Pfam" id="PF00024">
    <property type="entry name" value="PAN_1"/>
    <property type="match status" value="1"/>
</dbReference>
<evidence type="ECO:0000256" key="14">
    <source>
        <dbReference type="ARBA" id="ARBA00023136"/>
    </source>
</evidence>
<dbReference type="PROSITE" id="PS51761">
    <property type="entry name" value="GH11_3"/>
    <property type="match status" value="1"/>
</dbReference>
<evidence type="ECO:0000256" key="18">
    <source>
        <dbReference type="PROSITE-ProRule" id="PRU01097"/>
    </source>
</evidence>
<dbReference type="GO" id="GO:0016757">
    <property type="term" value="F:glycosyltransferase activity"/>
    <property type="evidence" value="ECO:0007669"/>
    <property type="project" value="UniProtKB-KW"/>
</dbReference>
<accession>A0AA40AQE0</accession>
<proteinExistence type="inferred from homology"/>
<dbReference type="GO" id="GO:0045493">
    <property type="term" value="P:xylan catabolic process"/>
    <property type="evidence" value="ECO:0007669"/>
    <property type="project" value="UniProtKB-UniRule"/>
</dbReference>